<name>A0ABS6FVH6_9BACL</name>
<dbReference type="Proteomes" id="UP000743001">
    <property type="component" value="Unassembled WGS sequence"/>
</dbReference>
<gene>
    <name evidence="8" type="ORF">KQJ23_19435</name>
</gene>
<feature type="transmembrane region" description="Helical" evidence="6">
    <location>
        <begin position="193"/>
        <end position="215"/>
    </location>
</feature>
<feature type="transmembrane region" description="Helical" evidence="6">
    <location>
        <begin position="103"/>
        <end position="125"/>
    </location>
</feature>
<feature type="transmembrane region" description="Helical" evidence="6">
    <location>
        <begin position="164"/>
        <end position="181"/>
    </location>
</feature>
<keyword evidence="1" id="KW-0808">Transferase</keyword>
<feature type="transmembrane region" description="Helical" evidence="6">
    <location>
        <begin position="69"/>
        <end position="96"/>
    </location>
</feature>
<dbReference type="PANTHER" id="PTHR43065">
    <property type="entry name" value="SENSOR HISTIDINE KINASE"/>
    <property type="match status" value="1"/>
</dbReference>
<feature type="transmembrane region" description="Helical" evidence="6">
    <location>
        <begin position="29"/>
        <end position="49"/>
    </location>
</feature>
<dbReference type="PANTHER" id="PTHR43065:SF46">
    <property type="entry name" value="C4-DICARBOXYLATE TRANSPORT SENSOR PROTEIN DCTB"/>
    <property type="match status" value="1"/>
</dbReference>
<evidence type="ECO:0000256" key="4">
    <source>
        <dbReference type="ARBA" id="ARBA00022840"/>
    </source>
</evidence>
<evidence type="ECO:0000256" key="6">
    <source>
        <dbReference type="SAM" id="Phobius"/>
    </source>
</evidence>
<dbReference type="SMART" id="SM00387">
    <property type="entry name" value="HATPase_c"/>
    <property type="match status" value="1"/>
</dbReference>
<dbReference type="PROSITE" id="PS50109">
    <property type="entry name" value="HIS_KIN"/>
    <property type="match status" value="1"/>
</dbReference>
<keyword evidence="2" id="KW-0547">Nucleotide-binding</keyword>
<feature type="domain" description="Histidine kinase" evidence="7">
    <location>
        <begin position="236"/>
        <end position="440"/>
    </location>
</feature>
<evidence type="ECO:0000256" key="2">
    <source>
        <dbReference type="ARBA" id="ARBA00022741"/>
    </source>
</evidence>
<keyword evidence="3 8" id="KW-0418">Kinase</keyword>
<comment type="caution">
    <text evidence="8">The sequence shown here is derived from an EMBL/GenBank/DDBJ whole genome shotgun (WGS) entry which is preliminary data.</text>
</comment>
<evidence type="ECO:0000256" key="3">
    <source>
        <dbReference type="ARBA" id="ARBA00022777"/>
    </source>
</evidence>
<proteinExistence type="predicted"/>
<feature type="transmembrane region" description="Helical" evidence="6">
    <location>
        <begin position="131"/>
        <end position="152"/>
    </location>
</feature>
<evidence type="ECO:0000313" key="8">
    <source>
        <dbReference type="EMBL" id="MBU5674014.1"/>
    </source>
</evidence>
<sequence length="440" mass="49404">MIIAFFLLLFVVMMPTSIYLLVKQRENRLLFWGALIILTVGLSGLQVGLEKLALPLMESSGAGDPWINAIYIVTAFLNIIIHAFPYYLILVFFMYFSGYSTALATGLLLVPALLTFVFSDVYPAARMNYSYILSWAIPYMLASAALFAIGLLKVENIKHKRLQYFGIGMIVLIPEVFLLLLQLEGIYFELPIAILTFIPILCLISLLLGLIFYVYNVFARFQSATVLTKMQIGTSMMQHAFKNAISKNKLHALNMQRSLEAQQYEAAGNHLNNLLNSNDHLMSMVSKLSYLTRSRISLELETLDISGLLREVLDQWTTPAVAIETRFTPAIMELDRTLVAECFSNVISNAVEAMEGKGTLTVTVERIKHKVKVSFSDTGKGMDKEQVKRMFEPFFSTKHKSGHNFGLGMFYVRKIMSAHRGKVAVASQLGKGTTVTLYFS</sequence>
<accession>A0ABS6FVH6</accession>
<keyword evidence="9" id="KW-1185">Reference proteome</keyword>
<evidence type="ECO:0000256" key="1">
    <source>
        <dbReference type="ARBA" id="ARBA00022679"/>
    </source>
</evidence>
<organism evidence="8 9">
    <name type="scientific">Paenibacillus brevis</name>
    <dbReference type="NCBI Taxonomy" id="2841508"/>
    <lineage>
        <taxon>Bacteria</taxon>
        <taxon>Bacillati</taxon>
        <taxon>Bacillota</taxon>
        <taxon>Bacilli</taxon>
        <taxon>Bacillales</taxon>
        <taxon>Paenibacillaceae</taxon>
        <taxon>Paenibacillus</taxon>
    </lineage>
</organism>
<dbReference type="Pfam" id="PF02518">
    <property type="entry name" value="HATPase_c"/>
    <property type="match status" value="1"/>
</dbReference>
<keyword evidence="4" id="KW-0067">ATP-binding</keyword>
<keyword evidence="6" id="KW-0812">Transmembrane</keyword>
<feature type="transmembrane region" description="Helical" evidence="6">
    <location>
        <begin position="6"/>
        <end position="22"/>
    </location>
</feature>
<dbReference type="EMBL" id="JAHLQJ010000020">
    <property type="protein sequence ID" value="MBU5674014.1"/>
    <property type="molecule type" value="Genomic_DNA"/>
</dbReference>
<keyword evidence="6" id="KW-1133">Transmembrane helix</keyword>
<dbReference type="RefSeq" id="WP_216480583.1">
    <property type="nucleotide sequence ID" value="NZ_JAHLQJ010000020.1"/>
</dbReference>
<keyword evidence="5" id="KW-0902">Two-component regulatory system</keyword>
<reference evidence="8 9" key="1">
    <citation type="submission" date="2021-06" db="EMBL/GenBank/DDBJ databases">
        <authorList>
            <person name="Sun Q."/>
            <person name="Li D."/>
        </authorList>
    </citation>
    <scope>NUCLEOTIDE SEQUENCE [LARGE SCALE GENOMIC DNA]</scope>
    <source>
        <strain evidence="8 9">MSJ-6</strain>
    </source>
</reference>
<evidence type="ECO:0000256" key="5">
    <source>
        <dbReference type="ARBA" id="ARBA00023012"/>
    </source>
</evidence>
<keyword evidence="6" id="KW-0472">Membrane</keyword>
<dbReference type="InterPro" id="IPR003594">
    <property type="entry name" value="HATPase_dom"/>
</dbReference>
<protein>
    <submittedName>
        <fullName evidence="8">Sensor histidine kinase</fullName>
    </submittedName>
</protein>
<evidence type="ECO:0000313" key="9">
    <source>
        <dbReference type="Proteomes" id="UP000743001"/>
    </source>
</evidence>
<dbReference type="InterPro" id="IPR005467">
    <property type="entry name" value="His_kinase_dom"/>
</dbReference>
<dbReference type="GO" id="GO:0016301">
    <property type="term" value="F:kinase activity"/>
    <property type="evidence" value="ECO:0007669"/>
    <property type="project" value="UniProtKB-KW"/>
</dbReference>
<evidence type="ECO:0000259" key="7">
    <source>
        <dbReference type="PROSITE" id="PS50109"/>
    </source>
</evidence>